<dbReference type="GO" id="GO:0034044">
    <property type="term" value="C:exomer complex"/>
    <property type="evidence" value="ECO:0007669"/>
    <property type="project" value="UniProtKB-ARBA"/>
</dbReference>
<proteinExistence type="predicted"/>
<dbReference type="Gene3D" id="1.25.40.10">
    <property type="entry name" value="Tetratricopeptide repeat domain"/>
    <property type="match status" value="1"/>
</dbReference>
<protein>
    <submittedName>
        <fullName evidence="2">Uncharacterized protein</fullName>
    </submittedName>
</protein>
<evidence type="ECO:0000256" key="1">
    <source>
        <dbReference type="SAM" id="MobiDB-lite"/>
    </source>
</evidence>
<dbReference type="SUPFAM" id="SSF48452">
    <property type="entry name" value="TPR-like"/>
    <property type="match status" value="1"/>
</dbReference>
<reference evidence="2 3" key="2">
    <citation type="journal article" date="2014" name="J. Gen. Appl. Microbiol.">
        <title>The early diverging ascomycetous budding yeast Saitoella complicata has three histone deacetylases belonging to the Clr6, Hos2, and Rpd3 lineages.</title>
        <authorList>
            <person name="Nishida H."/>
            <person name="Matsumoto T."/>
            <person name="Kondo S."/>
            <person name="Hamamoto M."/>
            <person name="Yoshikawa H."/>
        </authorList>
    </citation>
    <scope>NUCLEOTIDE SEQUENCE [LARGE SCALE GENOMIC DNA]</scope>
    <source>
        <strain evidence="2 3">NRRL Y-17804</strain>
    </source>
</reference>
<dbReference type="RefSeq" id="XP_019022662.1">
    <property type="nucleotide sequence ID" value="XM_019170272.1"/>
</dbReference>
<reference evidence="2 3" key="1">
    <citation type="journal article" date="2011" name="J. Gen. Appl. Microbiol.">
        <title>Draft genome sequencing of the enigmatic yeast Saitoella complicata.</title>
        <authorList>
            <person name="Nishida H."/>
            <person name="Hamamoto M."/>
            <person name="Sugiyama J."/>
        </authorList>
    </citation>
    <scope>NUCLEOTIDE SEQUENCE [LARGE SCALE GENOMIC DNA]</scope>
    <source>
        <strain evidence="2 3">NRRL Y-17804</strain>
    </source>
</reference>
<evidence type="ECO:0000313" key="3">
    <source>
        <dbReference type="Proteomes" id="UP000033140"/>
    </source>
</evidence>
<feature type="compositionally biased region" description="Gly residues" evidence="1">
    <location>
        <begin position="441"/>
        <end position="464"/>
    </location>
</feature>
<name>A0A0E9NBV9_SAICN</name>
<dbReference type="Pfam" id="PF09295">
    <property type="entry name" value="ChAPs"/>
    <property type="match status" value="1"/>
</dbReference>
<dbReference type="PANTHER" id="PTHR31975">
    <property type="entry name" value="BUD SITE SELECTION PROTEIN 7-RELATED"/>
    <property type="match status" value="1"/>
</dbReference>
<accession>A0A0E9NBV9</accession>
<dbReference type="AlphaFoldDB" id="A0A0E9NBV9"/>
<reference evidence="2 3" key="3">
    <citation type="journal article" date="2015" name="Genome Announc.">
        <title>Draft Genome Sequence of the Archiascomycetous Yeast Saitoella complicata.</title>
        <authorList>
            <person name="Yamauchi K."/>
            <person name="Kondo S."/>
            <person name="Hamamoto M."/>
            <person name="Takahashi Y."/>
            <person name="Ogura Y."/>
            <person name="Hayashi T."/>
            <person name="Nishida H."/>
        </authorList>
    </citation>
    <scope>NUCLEOTIDE SEQUENCE [LARGE SCALE GENOMIC DNA]</scope>
    <source>
        <strain evidence="2 3">NRRL Y-17804</strain>
    </source>
</reference>
<dbReference type="Proteomes" id="UP000033140">
    <property type="component" value="Unassembled WGS sequence"/>
</dbReference>
<dbReference type="OrthoDB" id="434695at2759"/>
<dbReference type="OMA" id="IEAYQHC"/>
<gene>
    <name evidence="2" type="ORF">G7K_1507-t1</name>
</gene>
<evidence type="ECO:0000313" key="2">
    <source>
        <dbReference type="EMBL" id="GAO47298.1"/>
    </source>
</evidence>
<feature type="region of interest" description="Disordered" evidence="1">
    <location>
        <begin position="429"/>
        <end position="496"/>
    </location>
</feature>
<comment type="caution">
    <text evidence="2">The sequence shown here is derived from an EMBL/GenBank/DDBJ whole genome shotgun (WGS) entry which is preliminary data.</text>
</comment>
<organism evidence="2 3">
    <name type="scientific">Saitoella complicata (strain BCRC 22490 / CBS 7301 / JCM 7358 / NBRC 10748 / NRRL Y-17804)</name>
    <dbReference type="NCBI Taxonomy" id="698492"/>
    <lineage>
        <taxon>Eukaryota</taxon>
        <taxon>Fungi</taxon>
        <taxon>Dikarya</taxon>
        <taxon>Ascomycota</taxon>
        <taxon>Taphrinomycotina</taxon>
        <taxon>Taphrinomycotina incertae sedis</taxon>
        <taxon>Saitoella</taxon>
    </lineage>
</organism>
<dbReference type="STRING" id="698492.A0A0E9NBV9"/>
<dbReference type="PANTHER" id="PTHR31975:SF1">
    <property type="entry name" value="BUD SITE SELECTION PROTEIN 7-RELATED"/>
    <property type="match status" value="1"/>
</dbReference>
<dbReference type="EMBL" id="BACD03000008">
    <property type="protein sequence ID" value="GAO47298.1"/>
    <property type="molecule type" value="Genomic_DNA"/>
</dbReference>
<dbReference type="InterPro" id="IPR011990">
    <property type="entry name" value="TPR-like_helical_dom_sf"/>
</dbReference>
<keyword evidence="3" id="KW-1185">Reference proteome</keyword>
<sequence>MSSQSSRLQSVPEFIETTPTESLQSRTDSLASFGSLGPPDLVHLNKIHLKSQLRQGSYHFVSGVDASSSASIAAYMNLLTYDLGRSEGWFSGGKQTWKIESGTYCCYNAFSRVDLRVDVRIPGSVESYAVDSRGQKLEATADLWTEAYLCGVIRALLYSDEEAYKIVGYRKLNPVDGIEAEQKFLDVAEKLFFKAWTLGSEPEVQIANSITNYLVSALLKYGEMSGQYSSLVNLFEKLRTRDPEVAALLAKTYIDMDEEVRAIKLLHETMQQLPNSHQLLNVQAQFLVKKDRRDLALLCAKRAVNNAPSEFTTWARLTEIYISLGDYESALLTLNSCPMFTYHERDAHRMPPPARQHMPVPSETLLDELAERDPKANEVADAALLRLPAPGLRGTFMGAYGLLTKLVGKIGWDELLRTRSTVFVMEEEYRHQKEEPAPGDSGVGEGEGEGVGEGVENGEEGGFVPGIPTINIHEPTDGEATPENGEVAEESGKDKKLKKSPFQHKRLCERWLDNLFMVLYEDLRVYTIWRAEITHFRQQQLTYRKTAAEWEILGDLAARLQHRPESVEAYQKCLETKYSPKAWRALLQWQLERGEWNRAVVSVMKLAVWSARWYTEFSPDLIRAFRLIVAAEGATKVNSVLSAMNLPKDIRTFLNNCDLSRQYKSVGHDM</sequence>
<dbReference type="InterPro" id="IPR015374">
    <property type="entry name" value="ChAPs"/>
</dbReference>
<dbReference type="GO" id="GO:0006893">
    <property type="term" value="P:Golgi to plasma membrane transport"/>
    <property type="evidence" value="ECO:0007669"/>
    <property type="project" value="TreeGrafter"/>
</dbReference>